<proteinExistence type="predicted"/>
<reference evidence="1" key="1">
    <citation type="journal article" date="2015" name="Nature">
        <title>Complex archaea that bridge the gap between prokaryotes and eukaryotes.</title>
        <authorList>
            <person name="Spang A."/>
            <person name="Saw J.H."/>
            <person name="Jorgensen S.L."/>
            <person name="Zaremba-Niedzwiedzka K."/>
            <person name="Martijn J."/>
            <person name="Lind A.E."/>
            <person name="van Eijk R."/>
            <person name="Schleper C."/>
            <person name="Guy L."/>
            <person name="Ettema T.J."/>
        </authorList>
    </citation>
    <scope>NUCLEOTIDE SEQUENCE</scope>
</reference>
<dbReference type="EMBL" id="LAZR01017239">
    <property type="protein sequence ID" value="KKM01260.1"/>
    <property type="molecule type" value="Genomic_DNA"/>
</dbReference>
<accession>A0A0F9GR90</accession>
<organism evidence="1">
    <name type="scientific">marine sediment metagenome</name>
    <dbReference type="NCBI Taxonomy" id="412755"/>
    <lineage>
        <taxon>unclassified sequences</taxon>
        <taxon>metagenomes</taxon>
        <taxon>ecological metagenomes</taxon>
    </lineage>
</organism>
<protein>
    <submittedName>
        <fullName evidence="1">Uncharacterized protein</fullName>
    </submittedName>
</protein>
<name>A0A0F9GR90_9ZZZZ</name>
<comment type="caution">
    <text evidence="1">The sequence shown here is derived from an EMBL/GenBank/DDBJ whole genome shotgun (WGS) entry which is preliminary data.</text>
</comment>
<sequence length="52" mass="5990">MGQGMMEDPLFVADAAACVRDERRNYDNLAAQDIARRYRRHQALYASTLWTA</sequence>
<evidence type="ECO:0000313" key="1">
    <source>
        <dbReference type="EMBL" id="KKM01260.1"/>
    </source>
</evidence>
<gene>
    <name evidence="1" type="ORF">LCGC14_1796270</name>
</gene>
<dbReference type="AlphaFoldDB" id="A0A0F9GR90"/>